<proteinExistence type="predicted"/>
<sequence>MAVPLVNRCSGVRRWLYFAWGPSCCEDYCTSVDNCLLAKAIGGRLVGPTSE</sequence>
<reference evidence="1 2" key="1">
    <citation type="journal article" date="2019" name="Appl. Microbiol. Biotechnol.">
        <title>Genome sequence of Isaria javanica and comparative genome analysis insights into family S53 peptidase evolution in fungal entomopathogens.</title>
        <authorList>
            <person name="Lin R."/>
            <person name="Zhang X."/>
            <person name="Xin B."/>
            <person name="Zou M."/>
            <person name="Gao Y."/>
            <person name="Qin F."/>
            <person name="Hu Q."/>
            <person name="Xie B."/>
            <person name="Cheng X."/>
        </authorList>
    </citation>
    <scope>NUCLEOTIDE SEQUENCE [LARGE SCALE GENOMIC DNA]</scope>
    <source>
        <strain evidence="1 2">IJ1G</strain>
    </source>
</reference>
<name>A0A545UKH5_9HYPO</name>
<organism evidence="1 2">
    <name type="scientific">Cordyceps javanica</name>
    <dbReference type="NCBI Taxonomy" id="43265"/>
    <lineage>
        <taxon>Eukaryota</taxon>
        <taxon>Fungi</taxon>
        <taxon>Dikarya</taxon>
        <taxon>Ascomycota</taxon>
        <taxon>Pezizomycotina</taxon>
        <taxon>Sordariomycetes</taxon>
        <taxon>Hypocreomycetidae</taxon>
        <taxon>Hypocreales</taxon>
        <taxon>Cordycipitaceae</taxon>
        <taxon>Cordyceps</taxon>
    </lineage>
</organism>
<dbReference type="AlphaFoldDB" id="A0A545UKH5"/>
<dbReference type="EMBL" id="SPUK01000051">
    <property type="protein sequence ID" value="TQV89960.1"/>
    <property type="molecule type" value="Genomic_DNA"/>
</dbReference>
<keyword evidence="2" id="KW-1185">Reference proteome</keyword>
<comment type="caution">
    <text evidence="1">The sequence shown here is derived from an EMBL/GenBank/DDBJ whole genome shotgun (WGS) entry which is preliminary data.</text>
</comment>
<gene>
    <name evidence="1" type="ORF">IF1G_11372</name>
</gene>
<accession>A0A545UKH5</accession>
<dbReference type="Proteomes" id="UP000315783">
    <property type="component" value="Unassembled WGS sequence"/>
</dbReference>
<protein>
    <submittedName>
        <fullName evidence="1">Uncharacterized protein</fullName>
    </submittedName>
</protein>
<evidence type="ECO:0000313" key="2">
    <source>
        <dbReference type="Proteomes" id="UP000315783"/>
    </source>
</evidence>
<evidence type="ECO:0000313" key="1">
    <source>
        <dbReference type="EMBL" id="TQV89960.1"/>
    </source>
</evidence>